<dbReference type="RefSeq" id="WP_086783391.1">
    <property type="nucleotide sequence ID" value="NZ_JAGIOO010000001.1"/>
</dbReference>
<feature type="DNA-binding region" description="OmpR/PhoB-type" evidence="3">
    <location>
        <begin position="123"/>
        <end position="220"/>
    </location>
</feature>
<dbReference type="EMBL" id="JAGIOO010000001">
    <property type="protein sequence ID" value="MBP2474509.1"/>
    <property type="molecule type" value="Genomic_DNA"/>
</dbReference>
<dbReference type="Gene3D" id="6.10.250.690">
    <property type="match status" value="1"/>
</dbReference>
<dbReference type="GO" id="GO:0003677">
    <property type="term" value="F:DNA binding"/>
    <property type="evidence" value="ECO:0007669"/>
    <property type="project" value="UniProtKB-KW"/>
</dbReference>
<accession>A0ABS5AD63</accession>
<evidence type="ECO:0000256" key="1">
    <source>
        <dbReference type="ARBA" id="ARBA00023125"/>
    </source>
</evidence>
<protein>
    <submittedName>
        <fullName evidence="6">DNA-binding response OmpR family regulator</fullName>
    </submittedName>
</protein>
<dbReference type="InterPro" id="IPR039420">
    <property type="entry name" value="WalR-like"/>
</dbReference>
<dbReference type="PANTHER" id="PTHR48111">
    <property type="entry name" value="REGULATOR OF RPOS"/>
    <property type="match status" value="1"/>
</dbReference>
<dbReference type="InterPro" id="IPR001789">
    <property type="entry name" value="Sig_transdc_resp-reg_receiver"/>
</dbReference>
<dbReference type="SUPFAM" id="SSF52172">
    <property type="entry name" value="CheY-like"/>
    <property type="match status" value="1"/>
</dbReference>
<dbReference type="Gene3D" id="1.10.10.10">
    <property type="entry name" value="Winged helix-like DNA-binding domain superfamily/Winged helix DNA-binding domain"/>
    <property type="match status" value="1"/>
</dbReference>
<dbReference type="CDD" id="cd00383">
    <property type="entry name" value="trans_reg_C"/>
    <property type="match status" value="1"/>
</dbReference>
<feature type="domain" description="Response regulatory" evidence="4">
    <location>
        <begin position="2"/>
        <end position="115"/>
    </location>
</feature>
<comment type="caution">
    <text evidence="6">The sequence shown here is derived from an EMBL/GenBank/DDBJ whole genome shotgun (WGS) entry which is preliminary data.</text>
</comment>
<reference evidence="6 7" key="1">
    <citation type="submission" date="2021-03" db="EMBL/GenBank/DDBJ databases">
        <title>Sequencing the genomes of 1000 actinobacteria strains.</title>
        <authorList>
            <person name="Klenk H.-P."/>
        </authorList>
    </citation>
    <scope>NUCLEOTIDE SEQUENCE [LARGE SCALE GENOMIC DNA]</scope>
    <source>
        <strain evidence="6 7">DSM 44580</strain>
    </source>
</reference>
<dbReference type="PANTHER" id="PTHR48111:SF36">
    <property type="entry name" value="TRANSCRIPTIONAL REGULATORY PROTEIN CUTR"/>
    <property type="match status" value="1"/>
</dbReference>
<feature type="domain" description="OmpR/PhoB-type" evidence="5">
    <location>
        <begin position="123"/>
        <end position="220"/>
    </location>
</feature>
<evidence type="ECO:0000259" key="4">
    <source>
        <dbReference type="PROSITE" id="PS50110"/>
    </source>
</evidence>
<gene>
    <name evidence="6" type="ORF">JOF53_003381</name>
</gene>
<dbReference type="SMART" id="SM00448">
    <property type="entry name" value="REC"/>
    <property type="match status" value="1"/>
</dbReference>
<keyword evidence="2" id="KW-0597">Phosphoprotein</keyword>
<dbReference type="Gene3D" id="3.40.50.2300">
    <property type="match status" value="1"/>
</dbReference>
<dbReference type="Proteomes" id="UP001519363">
    <property type="component" value="Unassembled WGS sequence"/>
</dbReference>
<dbReference type="InterPro" id="IPR001867">
    <property type="entry name" value="OmpR/PhoB-type_DNA-bd"/>
</dbReference>
<dbReference type="InterPro" id="IPR036388">
    <property type="entry name" value="WH-like_DNA-bd_sf"/>
</dbReference>
<evidence type="ECO:0000256" key="2">
    <source>
        <dbReference type="PROSITE-ProRule" id="PRU00169"/>
    </source>
</evidence>
<organism evidence="6 7">
    <name type="scientific">Crossiella equi</name>
    <dbReference type="NCBI Taxonomy" id="130796"/>
    <lineage>
        <taxon>Bacteria</taxon>
        <taxon>Bacillati</taxon>
        <taxon>Actinomycetota</taxon>
        <taxon>Actinomycetes</taxon>
        <taxon>Pseudonocardiales</taxon>
        <taxon>Pseudonocardiaceae</taxon>
        <taxon>Crossiella</taxon>
    </lineage>
</organism>
<dbReference type="InterPro" id="IPR011006">
    <property type="entry name" value="CheY-like_superfamily"/>
</dbReference>
<evidence type="ECO:0000259" key="5">
    <source>
        <dbReference type="PROSITE" id="PS51755"/>
    </source>
</evidence>
<sequence>MRLLIVEDEADLAGAVRTGLGYAGYAVDIATTGAEALAKSEVHDYDLVILDLNLPDVDGLELCRRLRANRGVRILMLTARSSLADRIRGLDHGADDYLVKPFALAELAARVRAVLRRDGDPGEPVLRAAGLELDPASGVVTRDGVPIALTRKEFGVLRYLMTRPGRLVPAEELLEHVWDEHANPFTETVRVTVGTLRRKVSTVDLSPIQTVIGRGYRLVES</sequence>
<dbReference type="CDD" id="cd17624">
    <property type="entry name" value="REC_OmpR_PmrA-like"/>
    <property type="match status" value="1"/>
</dbReference>
<dbReference type="Pfam" id="PF00486">
    <property type="entry name" value="Trans_reg_C"/>
    <property type="match status" value="1"/>
</dbReference>
<evidence type="ECO:0000256" key="3">
    <source>
        <dbReference type="PROSITE-ProRule" id="PRU01091"/>
    </source>
</evidence>
<keyword evidence="1 3" id="KW-0238">DNA-binding</keyword>
<feature type="modified residue" description="4-aspartylphosphate" evidence="2">
    <location>
        <position position="51"/>
    </location>
</feature>
<dbReference type="PROSITE" id="PS51755">
    <property type="entry name" value="OMPR_PHOB"/>
    <property type="match status" value="1"/>
</dbReference>
<evidence type="ECO:0000313" key="7">
    <source>
        <dbReference type="Proteomes" id="UP001519363"/>
    </source>
</evidence>
<proteinExistence type="predicted"/>
<dbReference type="Pfam" id="PF00072">
    <property type="entry name" value="Response_reg"/>
    <property type="match status" value="1"/>
</dbReference>
<keyword evidence="7" id="KW-1185">Reference proteome</keyword>
<evidence type="ECO:0000313" key="6">
    <source>
        <dbReference type="EMBL" id="MBP2474509.1"/>
    </source>
</evidence>
<name>A0ABS5AD63_9PSEU</name>
<dbReference type="PROSITE" id="PS50110">
    <property type="entry name" value="RESPONSE_REGULATORY"/>
    <property type="match status" value="1"/>
</dbReference>
<dbReference type="SMART" id="SM00862">
    <property type="entry name" value="Trans_reg_C"/>
    <property type="match status" value="1"/>
</dbReference>